<dbReference type="PANTHER" id="PTHR24220:SF86">
    <property type="entry name" value="ABC TRANSPORTER ABCH.1"/>
    <property type="match status" value="1"/>
</dbReference>
<evidence type="ECO:0000256" key="2">
    <source>
        <dbReference type="ARBA" id="ARBA00022741"/>
    </source>
</evidence>
<dbReference type="InterPro" id="IPR017911">
    <property type="entry name" value="MacB-like_ATP-bd"/>
</dbReference>
<dbReference type="GO" id="GO:0005524">
    <property type="term" value="F:ATP binding"/>
    <property type="evidence" value="ECO:0007669"/>
    <property type="project" value="UniProtKB-KW"/>
</dbReference>
<dbReference type="GO" id="GO:0098796">
    <property type="term" value="C:membrane protein complex"/>
    <property type="evidence" value="ECO:0007669"/>
    <property type="project" value="UniProtKB-ARBA"/>
</dbReference>
<dbReference type="CDD" id="cd03255">
    <property type="entry name" value="ABC_MJ0796_LolCDE_FtsE"/>
    <property type="match status" value="1"/>
</dbReference>
<dbReference type="PANTHER" id="PTHR24220">
    <property type="entry name" value="IMPORT ATP-BINDING PROTEIN"/>
    <property type="match status" value="1"/>
</dbReference>
<dbReference type="InterPro" id="IPR027417">
    <property type="entry name" value="P-loop_NTPase"/>
</dbReference>
<dbReference type="PROSITE" id="PS50893">
    <property type="entry name" value="ABC_TRANSPORTER_2"/>
    <property type="match status" value="1"/>
</dbReference>
<dbReference type="InterPro" id="IPR003439">
    <property type="entry name" value="ABC_transporter-like_ATP-bd"/>
</dbReference>
<dbReference type="FunFam" id="3.40.50.300:FF:000032">
    <property type="entry name" value="Export ABC transporter ATP-binding protein"/>
    <property type="match status" value="1"/>
</dbReference>
<dbReference type="RefSeq" id="WP_130612975.1">
    <property type="nucleotide sequence ID" value="NZ_AP019400.1"/>
</dbReference>
<evidence type="ECO:0000313" key="5">
    <source>
        <dbReference type="EMBL" id="BBI34891.1"/>
    </source>
</evidence>
<dbReference type="SMART" id="SM00382">
    <property type="entry name" value="AAA"/>
    <property type="match status" value="1"/>
</dbReference>
<name>A0A3T1D9X3_9BACL</name>
<dbReference type="InterPro" id="IPR017871">
    <property type="entry name" value="ABC_transporter-like_CS"/>
</dbReference>
<sequence>MSNRGTVMSVRNLSKSYHTKDQHVTALSKVTFHLTKGEMLAVMGTSGSGKSTLLNILGTLDEPTSGDILLQGVKLEKMFIEPHATKFRRENIGFIFQSFQLLKDLSVEENIALPLVLKGLPNKEIRDKVNRMLELVGLMHHRTHRPVELSGGQQQRVAISRALITSPPIVLADEPTGNLDYNTSREILKVITDMKQAFDQSIVIVTHDPMVATYADRVIFFHDGNIVDEYVCKCQQDEDMDQILIKFRQLLER</sequence>
<evidence type="ECO:0000259" key="4">
    <source>
        <dbReference type="PROSITE" id="PS50893"/>
    </source>
</evidence>
<accession>A0A3T1D9X3</accession>
<dbReference type="OrthoDB" id="9791546at2"/>
<organism evidence="5 6">
    <name type="scientific">Cohnella abietis</name>
    <dbReference type="NCBI Taxonomy" id="2507935"/>
    <lineage>
        <taxon>Bacteria</taxon>
        <taxon>Bacillati</taxon>
        <taxon>Bacillota</taxon>
        <taxon>Bacilli</taxon>
        <taxon>Bacillales</taxon>
        <taxon>Paenibacillaceae</taxon>
        <taxon>Cohnella</taxon>
    </lineage>
</organism>
<dbReference type="Pfam" id="PF00005">
    <property type="entry name" value="ABC_tran"/>
    <property type="match status" value="1"/>
</dbReference>
<keyword evidence="6" id="KW-1185">Reference proteome</keyword>
<evidence type="ECO:0000313" key="6">
    <source>
        <dbReference type="Proteomes" id="UP000289856"/>
    </source>
</evidence>
<reference evidence="5 6" key="1">
    <citation type="submission" date="2019-01" db="EMBL/GenBank/DDBJ databases">
        <title>Complete genome sequence of Cohnella hallensis HS21 isolated from Korean fir (Abies koreana) rhizospheric soil.</title>
        <authorList>
            <person name="Jiang L."/>
            <person name="Kang S.W."/>
            <person name="Kim S."/>
            <person name="Jung J."/>
            <person name="Kim C.Y."/>
            <person name="Kim D.H."/>
            <person name="Kim S.W."/>
            <person name="Lee J."/>
        </authorList>
    </citation>
    <scope>NUCLEOTIDE SEQUENCE [LARGE SCALE GENOMIC DNA]</scope>
    <source>
        <strain evidence="5 6">HS21</strain>
    </source>
</reference>
<dbReference type="KEGG" id="cohn:KCTCHS21_42900"/>
<dbReference type="AlphaFoldDB" id="A0A3T1D9X3"/>
<keyword evidence="3 5" id="KW-0067">ATP-binding</keyword>
<protein>
    <submittedName>
        <fullName evidence="5">ABC transporter ATP-binding protein</fullName>
    </submittedName>
</protein>
<dbReference type="GO" id="GO:0016887">
    <property type="term" value="F:ATP hydrolysis activity"/>
    <property type="evidence" value="ECO:0007669"/>
    <property type="project" value="InterPro"/>
</dbReference>
<evidence type="ECO:0000256" key="3">
    <source>
        <dbReference type="ARBA" id="ARBA00022840"/>
    </source>
</evidence>
<dbReference type="GO" id="GO:0022857">
    <property type="term" value="F:transmembrane transporter activity"/>
    <property type="evidence" value="ECO:0007669"/>
    <property type="project" value="TreeGrafter"/>
</dbReference>
<dbReference type="InterPro" id="IPR015854">
    <property type="entry name" value="ABC_transpr_LolD-like"/>
</dbReference>
<dbReference type="InterPro" id="IPR003593">
    <property type="entry name" value="AAA+_ATPase"/>
</dbReference>
<dbReference type="Gene3D" id="3.40.50.300">
    <property type="entry name" value="P-loop containing nucleotide triphosphate hydrolases"/>
    <property type="match status" value="1"/>
</dbReference>
<gene>
    <name evidence="5" type="ORF">KCTCHS21_42900</name>
</gene>
<dbReference type="SUPFAM" id="SSF52540">
    <property type="entry name" value="P-loop containing nucleoside triphosphate hydrolases"/>
    <property type="match status" value="1"/>
</dbReference>
<dbReference type="GO" id="GO:0005886">
    <property type="term" value="C:plasma membrane"/>
    <property type="evidence" value="ECO:0007669"/>
    <property type="project" value="TreeGrafter"/>
</dbReference>
<dbReference type="Proteomes" id="UP000289856">
    <property type="component" value="Chromosome"/>
</dbReference>
<keyword evidence="2" id="KW-0547">Nucleotide-binding</keyword>
<feature type="domain" description="ABC transporter" evidence="4">
    <location>
        <begin position="8"/>
        <end position="248"/>
    </location>
</feature>
<dbReference type="PROSITE" id="PS00211">
    <property type="entry name" value="ABC_TRANSPORTER_1"/>
    <property type="match status" value="1"/>
</dbReference>
<dbReference type="EMBL" id="AP019400">
    <property type="protein sequence ID" value="BBI34891.1"/>
    <property type="molecule type" value="Genomic_DNA"/>
</dbReference>
<proteinExistence type="predicted"/>
<evidence type="ECO:0000256" key="1">
    <source>
        <dbReference type="ARBA" id="ARBA00022448"/>
    </source>
</evidence>
<keyword evidence="1" id="KW-0813">Transport</keyword>